<accession>X1TK07</accession>
<evidence type="ECO:0000313" key="1">
    <source>
        <dbReference type="EMBL" id="GAI80374.1"/>
    </source>
</evidence>
<organism evidence="1">
    <name type="scientific">marine sediment metagenome</name>
    <dbReference type="NCBI Taxonomy" id="412755"/>
    <lineage>
        <taxon>unclassified sequences</taxon>
        <taxon>metagenomes</taxon>
        <taxon>ecological metagenomes</taxon>
    </lineage>
</organism>
<name>X1TK07_9ZZZZ</name>
<proteinExistence type="predicted"/>
<dbReference type="AlphaFoldDB" id="X1TK07"/>
<comment type="caution">
    <text evidence="1">The sequence shown here is derived from an EMBL/GenBank/DDBJ whole genome shotgun (WGS) entry which is preliminary data.</text>
</comment>
<reference evidence="1" key="1">
    <citation type="journal article" date="2014" name="Front. Microbiol.">
        <title>High frequency of phylogenetically diverse reductive dehalogenase-homologous genes in deep subseafloor sedimentary metagenomes.</title>
        <authorList>
            <person name="Kawai M."/>
            <person name="Futagami T."/>
            <person name="Toyoda A."/>
            <person name="Takaki Y."/>
            <person name="Nishi S."/>
            <person name="Hori S."/>
            <person name="Arai W."/>
            <person name="Tsubouchi T."/>
            <person name="Morono Y."/>
            <person name="Uchiyama I."/>
            <person name="Ito T."/>
            <person name="Fujiyama A."/>
            <person name="Inagaki F."/>
            <person name="Takami H."/>
        </authorList>
    </citation>
    <scope>NUCLEOTIDE SEQUENCE</scope>
    <source>
        <strain evidence="1">Expedition CK06-06</strain>
    </source>
</reference>
<dbReference type="EMBL" id="BARW01012100">
    <property type="protein sequence ID" value="GAI80374.1"/>
    <property type="molecule type" value="Genomic_DNA"/>
</dbReference>
<sequence>MFLPSLISIFIFSLLGVNEEVKEEESEESVKEETNEEIGK</sequence>
<gene>
    <name evidence="1" type="ORF">S12H4_22977</name>
</gene>
<protein>
    <submittedName>
        <fullName evidence="1">Uncharacterized protein</fullName>
    </submittedName>
</protein>